<evidence type="ECO:0000313" key="1">
    <source>
        <dbReference type="EMBL" id="MFD0982590.1"/>
    </source>
</evidence>
<gene>
    <name evidence="1" type="ORF">ACFQ2S_23425</name>
</gene>
<proteinExistence type="predicted"/>
<protein>
    <submittedName>
        <fullName evidence="1">Uncharacterized protein</fullName>
    </submittedName>
</protein>
<dbReference type="EMBL" id="JBHTJT010000060">
    <property type="protein sequence ID" value="MFD0982590.1"/>
    <property type="molecule type" value="Genomic_DNA"/>
</dbReference>
<name>A0ABW3IWV4_9RHOB</name>
<comment type="caution">
    <text evidence="1">The sequence shown here is derived from an EMBL/GenBank/DDBJ whole genome shotgun (WGS) entry which is preliminary data.</text>
</comment>
<reference evidence="2" key="1">
    <citation type="journal article" date="2019" name="Int. J. Syst. Evol. Microbiol.">
        <title>The Global Catalogue of Microorganisms (GCM) 10K type strain sequencing project: providing services to taxonomists for standard genome sequencing and annotation.</title>
        <authorList>
            <consortium name="The Broad Institute Genomics Platform"/>
            <consortium name="The Broad Institute Genome Sequencing Center for Infectious Disease"/>
            <person name="Wu L."/>
            <person name="Ma J."/>
        </authorList>
    </citation>
    <scope>NUCLEOTIDE SEQUENCE [LARGE SCALE GENOMIC DNA]</scope>
    <source>
        <strain evidence="2">CCUG 60524</strain>
    </source>
</reference>
<sequence>MYEFLLMLSVFLLFAFLFSPAQWLLGWKANAGISAVFRFFAKPVPKESDDRVLPFELAIQEVLAKRHARET</sequence>
<evidence type="ECO:0000313" key="2">
    <source>
        <dbReference type="Proteomes" id="UP001597108"/>
    </source>
</evidence>
<dbReference type="RefSeq" id="WP_386078774.1">
    <property type="nucleotide sequence ID" value="NZ_JBHTJT010000060.1"/>
</dbReference>
<dbReference type="Proteomes" id="UP001597108">
    <property type="component" value="Unassembled WGS sequence"/>
</dbReference>
<accession>A0ABW3IWV4</accession>
<organism evidence="1 2">
    <name type="scientific">Tropicimonas aquimaris</name>
    <dbReference type="NCBI Taxonomy" id="914152"/>
    <lineage>
        <taxon>Bacteria</taxon>
        <taxon>Pseudomonadati</taxon>
        <taxon>Pseudomonadota</taxon>
        <taxon>Alphaproteobacteria</taxon>
        <taxon>Rhodobacterales</taxon>
        <taxon>Roseobacteraceae</taxon>
        <taxon>Tropicimonas</taxon>
    </lineage>
</organism>
<keyword evidence="2" id="KW-1185">Reference proteome</keyword>